<evidence type="ECO:0000256" key="2">
    <source>
        <dbReference type="ARBA" id="ARBA00022857"/>
    </source>
</evidence>
<dbReference type="GO" id="GO:0005811">
    <property type="term" value="C:lipid droplet"/>
    <property type="evidence" value="ECO:0007669"/>
    <property type="project" value="TreeGrafter"/>
</dbReference>
<proteinExistence type="inferred from homology"/>
<dbReference type="SUPFAM" id="SSF51735">
    <property type="entry name" value="NAD(P)-binding Rossmann-fold domains"/>
    <property type="match status" value="1"/>
</dbReference>
<dbReference type="PANTHER" id="PTHR44169:SF6">
    <property type="entry name" value="NADPH-DEPENDENT 1-ACYLDIHYDROXYACETONE PHOSPHATE REDUCTASE"/>
    <property type="match status" value="1"/>
</dbReference>
<dbReference type="PROSITE" id="PS00061">
    <property type="entry name" value="ADH_SHORT"/>
    <property type="match status" value="1"/>
</dbReference>
<dbReference type="GO" id="GO:0005783">
    <property type="term" value="C:endoplasmic reticulum"/>
    <property type="evidence" value="ECO:0007669"/>
    <property type="project" value="TreeGrafter"/>
</dbReference>
<dbReference type="Gene3D" id="3.40.50.720">
    <property type="entry name" value="NAD(P)-binding Rossmann-like Domain"/>
    <property type="match status" value="1"/>
</dbReference>
<comment type="similarity">
    <text evidence="1 4">Belongs to the short-chain dehydrogenases/reductases (SDR) family.</text>
</comment>
<dbReference type="PRINTS" id="PR00081">
    <property type="entry name" value="GDHRDH"/>
</dbReference>
<dbReference type="Pfam" id="PF00106">
    <property type="entry name" value="adh_short"/>
    <property type="match status" value="1"/>
</dbReference>
<evidence type="ECO:0008006" key="7">
    <source>
        <dbReference type="Google" id="ProtNLM"/>
    </source>
</evidence>
<evidence type="ECO:0000313" key="5">
    <source>
        <dbReference type="EMBL" id="KAF2107293.1"/>
    </source>
</evidence>
<accession>A0A6A5YJZ0</accession>
<dbReference type="InterPro" id="IPR036291">
    <property type="entry name" value="NAD(P)-bd_dom_sf"/>
</dbReference>
<dbReference type="CDD" id="cd05374">
    <property type="entry name" value="17beta-HSD-like_SDR_c"/>
    <property type="match status" value="1"/>
</dbReference>
<evidence type="ECO:0000313" key="6">
    <source>
        <dbReference type="Proteomes" id="UP000799770"/>
    </source>
</evidence>
<dbReference type="EMBL" id="ML977355">
    <property type="protein sequence ID" value="KAF2107293.1"/>
    <property type="molecule type" value="Genomic_DNA"/>
</dbReference>
<dbReference type="GO" id="GO:0019433">
    <property type="term" value="P:triglyceride catabolic process"/>
    <property type="evidence" value="ECO:0007669"/>
    <property type="project" value="TreeGrafter"/>
</dbReference>
<keyword evidence="2" id="KW-0521">NADP</keyword>
<keyword evidence="6" id="KW-1185">Reference proteome</keyword>
<name>A0A6A5YJZ0_9PLEO</name>
<dbReference type="OrthoDB" id="2102561at2759"/>
<organism evidence="5 6">
    <name type="scientific">Lophiotrema nucula</name>
    <dbReference type="NCBI Taxonomy" id="690887"/>
    <lineage>
        <taxon>Eukaryota</taxon>
        <taxon>Fungi</taxon>
        <taxon>Dikarya</taxon>
        <taxon>Ascomycota</taxon>
        <taxon>Pezizomycotina</taxon>
        <taxon>Dothideomycetes</taxon>
        <taxon>Pleosporomycetidae</taxon>
        <taxon>Pleosporales</taxon>
        <taxon>Lophiotremataceae</taxon>
        <taxon>Lophiotrema</taxon>
    </lineage>
</organism>
<dbReference type="GO" id="GO:0000140">
    <property type="term" value="F:acylglycerone-phosphate reductase (NADP+) activity"/>
    <property type="evidence" value="ECO:0007669"/>
    <property type="project" value="TreeGrafter"/>
</dbReference>
<reference evidence="5" key="1">
    <citation type="journal article" date="2020" name="Stud. Mycol.">
        <title>101 Dothideomycetes genomes: a test case for predicting lifestyles and emergence of pathogens.</title>
        <authorList>
            <person name="Haridas S."/>
            <person name="Albert R."/>
            <person name="Binder M."/>
            <person name="Bloem J."/>
            <person name="Labutti K."/>
            <person name="Salamov A."/>
            <person name="Andreopoulos B."/>
            <person name="Baker S."/>
            <person name="Barry K."/>
            <person name="Bills G."/>
            <person name="Bluhm B."/>
            <person name="Cannon C."/>
            <person name="Castanera R."/>
            <person name="Culley D."/>
            <person name="Daum C."/>
            <person name="Ezra D."/>
            <person name="Gonzalez J."/>
            <person name="Henrissat B."/>
            <person name="Kuo A."/>
            <person name="Liang C."/>
            <person name="Lipzen A."/>
            <person name="Lutzoni F."/>
            <person name="Magnuson J."/>
            <person name="Mondo S."/>
            <person name="Nolan M."/>
            <person name="Ohm R."/>
            <person name="Pangilinan J."/>
            <person name="Park H.-J."/>
            <person name="Ramirez L."/>
            <person name="Alfaro M."/>
            <person name="Sun H."/>
            <person name="Tritt A."/>
            <person name="Yoshinaga Y."/>
            <person name="Zwiers L.-H."/>
            <person name="Turgeon B."/>
            <person name="Goodwin S."/>
            <person name="Spatafora J."/>
            <person name="Crous P."/>
            <person name="Grigoriev I."/>
        </authorList>
    </citation>
    <scope>NUCLEOTIDE SEQUENCE</scope>
    <source>
        <strain evidence="5">CBS 627.86</strain>
    </source>
</reference>
<gene>
    <name evidence="5" type="ORF">BDV96DRAFT_589510</name>
</gene>
<dbReference type="AlphaFoldDB" id="A0A6A5YJZ0"/>
<dbReference type="PANTHER" id="PTHR44169">
    <property type="entry name" value="NADPH-DEPENDENT 1-ACYLDIHYDROXYACETONE PHOSPHATE REDUCTASE"/>
    <property type="match status" value="1"/>
</dbReference>
<dbReference type="InterPro" id="IPR020904">
    <property type="entry name" value="Sc_DH/Rdtase_CS"/>
</dbReference>
<dbReference type="Proteomes" id="UP000799770">
    <property type="component" value="Unassembled WGS sequence"/>
</dbReference>
<dbReference type="GO" id="GO:0004806">
    <property type="term" value="F:triacylglycerol lipase activity"/>
    <property type="evidence" value="ECO:0007669"/>
    <property type="project" value="TreeGrafter"/>
</dbReference>
<evidence type="ECO:0000256" key="3">
    <source>
        <dbReference type="ARBA" id="ARBA00023002"/>
    </source>
</evidence>
<dbReference type="GO" id="GO:0006654">
    <property type="term" value="P:phosphatidic acid biosynthetic process"/>
    <property type="evidence" value="ECO:0007669"/>
    <property type="project" value="TreeGrafter"/>
</dbReference>
<evidence type="ECO:0000256" key="4">
    <source>
        <dbReference type="RuleBase" id="RU000363"/>
    </source>
</evidence>
<evidence type="ECO:0000256" key="1">
    <source>
        <dbReference type="ARBA" id="ARBA00006484"/>
    </source>
</evidence>
<dbReference type="PRINTS" id="PR00080">
    <property type="entry name" value="SDRFAMILY"/>
</dbReference>
<protein>
    <recommendedName>
        <fullName evidence="7">NAD(P)-binding protein</fullName>
    </recommendedName>
</protein>
<keyword evidence="3" id="KW-0560">Oxidoreductase</keyword>
<dbReference type="InterPro" id="IPR002347">
    <property type="entry name" value="SDR_fam"/>
</dbReference>
<sequence length="289" mass="32509">MSEGRKQYALVTGCTPGGIGHFLALELANHGFNVLATVRDPAKYNPPPHPSVTYLPLELTSNESIYTLRDRVTEITGGTLDVLYNNAGRNYTVPALDFDMSELQDLFQANLFSVMQMTKAFAPLLIEAQGTIVMTGSLAGVIPYVWGSAYNASKAALHAYTNTLRVELAPLGVRVINIITGGVKSNIARTHRTLPQDSYMVPLAAEYERRLTHSQQVGGDTEQYAKRCVSQVLKGDGWLSKQRWVWEGSMSWVVWFAWSYLPHAVFDWYMNWKFKLWKLKGTVEDKKRR</sequence>